<dbReference type="InterPro" id="IPR021321">
    <property type="entry name" value="DUF2922"/>
</dbReference>
<reference evidence="1 2" key="1">
    <citation type="submission" date="2023-09" db="EMBL/GenBank/DDBJ databases">
        <authorList>
            <person name="Zhai L."/>
        </authorList>
    </citation>
    <scope>NUCLEOTIDE SEQUENCE [LARGE SCALE GENOMIC DNA]</scope>
    <source>
        <strain evidence="1 2">5 N-1</strain>
    </source>
</reference>
<sequence>MEYILSMTFINSTGSKTNINISGVKNDLTDDNVKALMQLIIDKNFFLTSKGSFVKIENAQLTQKEVKKYTVK</sequence>
<dbReference type="EMBL" id="JAVJAN010000074">
    <property type="protein sequence ID" value="MDR5588921.1"/>
    <property type="molecule type" value="Genomic_DNA"/>
</dbReference>
<dbReference type="Proteomes" id="UP001256646">
    <property type="component" value="Unassembled WGS sequence"/>
</dbReference>
<organism evidence="1 2">
    <name type="scientific">Clostridium aquiflavi</name>
    <dbReference type="NCBI Taxonomy" id="3073603"/>
    <lineage>
        <taxon>Bacteria</taxon>
        <taxon>Bacillati</taxon>
        <taxon>Bacillota</taxon>
        <taxon>Clostridia</taxon>
        <taxon>Eubacteriales</taxon>
        <taxon>Clostridiaceae</taxon>
        <taxon>Clostridium</taxon>
    </lineage>
</organism>
<evidence type="ECO:0000313" key="2">
    <source>
        <dbReference type="Proteomes" id="UP001256646"/>
    </source>
</evidence>
<dbReference type="Pfam" id="PF11148">
    <property type="entry name" value="DUF2922"/>
    <property type="match status" value="1"/>
</dbReference>
<evidence type="ECO:0000313" key="1">
    <source>
        <dbReference type="EMBL" id="MDR5588921.1"/>
    </source>
</evidence>
<comment type="caution">
    <text evidence="1">The sequence shown here is derived from an EMBL/GenBank/DDBJ whole genome shotgun (WGS) entry which is preliminary data.</text>
</comment>
<protein>
    <submittedName>
        <fullName evidence="1">DUF2922 domain-containing protein</fullName>
    </submittedName>
</protein>
<keyword evidence="2" id="KW-1185">Reference proteome</keyword>
<accession>A0ABU1EKM1</accession>
<name>A0ABU1EKM1_9CLOT</name>
<gene>
    <name evidence="1" type="ORF">RGC78_15755</name>
</gene>
<dbReference type="RefSeq" id="WP_205449995.1">
    <property type="nucleotide sequence ID" value="NZ_JAVJAN010000074.1"/>
</dbReference>
<proteinExistence type="predicted"/>